<organism>
    <name type="scientific">Ixodes scapularis</name>
    <name type="common">Black-legged tick</name>
    <name type="synonym">Deer tick</name>
    <dbReference type="NCBI Taxonomy" id="6945"/>
    <lineage>
        <taxon>Eukaryota</taxon>
        <taxon>Metazoa</taxon>
        <taxon>Ecdysozoa</taxon>
        <taxon>Arthropoda</taxon>
        <taxon>Chelicerata</taxon>
        <taxon>Arachnida</taxon>
        <taxon>Acari</taxon>
        <taxon>Parasitiformes</taxon>
        <taxon>Ixodida</taxon>
        <taxon>Ixodoidea</taxon>
        <taxon>Ixodidae</taxon>
        <taxon>Ixodinae</taxon>
        <taxon>Ixodes</taxon>
    </lineage>
</organism>
<dbReference type="EMBL" id="ABJB010507335">
    <property type="status" value="NOT_ANNOTATED_CDS"/>
    <property type="molecule type" value="Genomic_DNA"/>
</dbReference>
<feature type="region of interest" description="Disordered" evidence="1">
    <location>
        <begin position="1"/>
        <end position="20"/>
    </location>
</feature>
<evidence type="ECO:0000313" key="3">
    <source>
        <dbReference type="EnsemblMetazoa" id="ISCW010545-PA"/>
    </source>
</evidence>
<reference evidence="3" key="2">
    <citation type="submission" date="2020-05" db="UniProtKB">
        <authorList>
            <consortium name="EnsemblMetazoa"/>
        </authorList>
    </citation>
    <scope>IDENTIFICATION</scope>
    <source>
        <strain evidence="3">wikel</strain>
    </source>
</reference>
<dbReference type="HOGENOM" id="CLU_2190513_0_0_1"/>
<dbReference type="Proteomes" id="UP000001555">
    <property type="component" value="Unassembled WGS sequence"/>
</dbReference>
<dbReference type="PaxDb" id="6945-B7Q8L1"/>
<name>B7Q8L1_IXOSC</name>
<evidence type="ECO:0000256" key="1">
    <source>
        <dbReference type="SAM" id="MobiDB-lite"/>
    </source>
</evidence>
<dbReference type="EMBL" id="DS884900">
    <property type="protein sequence ID" value="EEC15183.1"/>
    <property type="molecule type" value="Genomic_DNA"/>
</dbReference>
<protein>
    <submittedName>
        <fullName evidence="2 3">Uncharacterized protein</fullName>
    </submittedName>
</protein>
<evidence type="ECO:0000313" key="4">
    <source>
        <dbReference type="Proteomes" id="UP000001555"/>
    </source>
</evidence>
<dbReference type="EnsemblMetazoa" id="ISCW010545-RA">
    <property type="protein sequence ID" value="ISCW010545-PA"/>
    <property type="gene ID" value="ISCW010545"/>
</dbReference>
<keyword evidence="4" id="KW-1185">Reference proteome</keyword>
<dbReference type="VEuPathDB" id="VectorBase:ISCI010545"/>
<gene>
    <name evidence="2" type="ORF">IscW_ISCW010545</name>
</gene>
<feature type="non-terminal residue" evidence="2">
    <location>
        <position position="1"/>
    </location>
</feature>
<sequence length="109" mass="12460">QPSTRPRKGRPSDGDDPTRLTARHFMSVIPPLPQKQTPQEYAMCAPRARLAKRSAKNHATCVQCARCHFALYRALKSITQKKFSKLKTLRGYGTLLRLKETYSLIKHTH</sequence>
<dbReference type="VEuPathDB" id="VectorBase:ISCW010545"/>
<reference evidence="2 4" key="1">
    <citation type="submission" date="2008-03" db="EMBL/GenBank/DDBJ databases">
        <title>Annotation of Ixodes scapularis.</title>
        <authorList>
            <consortium name="Ixodes scapularis Genome Project Consortium"/>
            <person name="Caler E."/>
            <person name="Hannick L.I."/>
            <person name="Bidwell S."/>
            <person name="Joardar V."/>
            <person name="Thiagarajan M."/>
            <person name="Amedeo P."/>
            <person name="Galinsky K.J."/>
            <person name="Schobel S."/>
            <person name="Inman J."/>
            <person name="Hostetler J."/>
            <person name="Miller J."/>
            <person name="Hammond M."/>
            <person name="Megy K."/>
            <person name="Lawson D."/>
            <person name="Kodira C."/>
            <person name="Sutton G."/>
            <person name="Meyer J."/>
            <person name="Hill C.A."/>
            <person name="Birren B."/>
            <person name="Nene V."/>
            <person name="Collins F."/>
            <person name="Alarcon-Chaidez F."/>
            <person name="Wikel S."/>
            <person name="Strausberg R."/>
        </authorList>
    </citation>
    <scope>NUCLEOTIDE SEQUENCE [LARGE SCALE GENOMIC DNA]</scope>
    <source>
        <strain evidence="4">Wikel</strain>
        <strain evidence="2">Wikel colony</strain>
    </source>
</reference>
<dbReference type="AlphaFoldDB" id="B7Q8L1"/>
<dbReference type="InParanoid" id="B7Q8L1"/>
<accession>B7Q8L1</accession>
<proteinExistence type="predicted"/>
<evidence type="ECO:0000313" key="2">
    <source>
        <dbReference type="EMBL" id="EEC15183.1"/>
    </source>
</evidence>